<comment type="caution">
    <text evidence="3">The sequence shown here is derived from an EMBL/GenBank/DDBJ whole genome shotgun (WGS) entry which is preliminary data.</text>
</comment>
<keyword evidence="4" id="KW-1185">Reference proteome</keyword>
<evidence type="ECO:0000313" key="3">
    <source>
        <dbReference type="EMBL" id="CAI0454804.1"/>
    </source>
</evidence>
<dbReference type="AlphaFoldDB" id="A0AAV0N8W1"/>
<dbReference type="EMBL" id="CAMGYJ010000008">
    <property type="protein sequence ID" value="CAI0454804.1"/>
    <property type="molecule type" value="Genomic_DNA"/>
</dbReference>
<keyword evidence="1" id="KW-0175">Coiled coil</keyword>
<protein>
    <submittedName>
        <fullName evidence="3">Uncharacterized protein</fullName>
    </submittedName>
</protein>
<organism evidence="3 4">
    <name type="scientific">Linum tenue</name>
    <dbReference type="NCBI Taxonomy" id="586396"/>
    <lineage>
        <taxon>Eukaryota</taxon>
        <taxon>Viridiplantae</taxon>
        <taxon>Streptophyta</taxon>
        <taxon>Embryophyta</taxon>
        <taxon>Tracheophyta</taxon>
        <taxon>Spermatophyta</taxon>
        <taxon>Magnoliopsida</taxon>
        <taxon>eudicotyledons</taxon>
        <taxon>Gunneridae</taxon>
        <taxon>Pentapetalae</taxon>
        <taxon>rosids</taxon>
        <taxon>fabids</taxon>
        <taxon>Malpighiales</taxon>
        <taxon>Linaceae</taxon>
        <taxon>Linum</taxon>
    </lineage>
</organism>
<evidence type="ECO:0000256" key="2">
    <source>
        <dbReference type="SAM" id="MobiDB-lite"/>
    </source>
</evidence>
<dbReference type="Proteomes" id="UP001154282">
    <property type="component" value="Unassembled WGS sequence"/>
</dbReference>
<gene>
    <name evidence="3" type="ORF">LITE_LOCUS32116</name>
</gene>
<feature type="coiled-coil region" evidence="1">
    <location>
        <begin position="70"/>
        <end position="100"/>
    </location>
</feature>
<evidence type="ECO:0000313" key="4">
    <source>
        <dbReference type="Proteomes" id="UP001154282"/>
    </source>
</evidence>
<proteinExistence type="predicted"/>
<dbReference type="PANTHER" id="PTHR35737">
    <property type="entry name" value="CRYPTIC LOCI REGULATOR"/>
    <property type="match status" value="1"/>
</dbReference>
<accession>A0AAV0N8W1</accession>
<name>A0AAV0N8W1_9ROSI</name>
<dbReference type="PANTHER" id="PTHR35737:SF1">
    <property type="entry name" value="CRYPTIC LOCI REGULATOR"/>
    <property type="match status" value="1"/>
</dbReference>
<feature type="region of interest" description="Disordered" evidence="2">
    <location>
        <begin position="39"/>
        <end position="62"/>
    </location>
</feature>
<evidence type="ECO:0000256" key="1">
    <source>
        <dbReference type="SAM" id="Coils"/>
    </source>
</evidence>
<reference evidence="3" key="1">
    <citation type="submission" date="2022-08" db="EMBL/GenBank/DDBJ databases">
        <authorList>
            <person name="Gutierrez-Valencia J."/>
        </authorList>
    </citation>
    <scope>NUCLEOTIDE SEQUENCE</scope>
</reference>
<sequence length="185" mass="21177">MDSAAAPSAWGSDVEAGEWELRHDDDGFTYKILKRPRLDEISVPEPPAVDPEAEEKRRRSRKQKVLLKLKGRYQEEIDRWERLSNSLREMEERVRQETESREVQQFEGTNLGSPAVEGMEDSCASLVDELLAKADAEERLILSFSNLCDQAEAACDARQERFVESFLELPVWSSPRELMASLCDD</sequence>